<evidence type="ECO:0000256" key="1">
    <source>
        <dbReference type="SAM" id="MobiDB-lite"/>
    </source>
</evidence>
<reference evidence="2" key="2">
    <citation type="submission" date="2013-10" db="EMBL/GenBank/DDBJ databases">
        <authorList>
            <person name="Aslett M."/>
        </authorList>
    </citation>
    <scope>NUCLEOTIDE SEQUENCE [LARGE SCALE GENOMIC DNA]</scope>
    <source>
        <strain evidence="2">Houghton</strain>
    </source>
</reference>
<proteinExistence type="predicted"/>
<dbReference type="EMBL" id="HG710315">
    <property type="protein sequence ID" value="CDJ46194.1"/>
    <property type="molecule type" value="Genomic_DNA"/>
</dbReference>
<feature type="compositionally biased region" description="Basic and acidic residues" evidence="1">
    <location>
        <begin position="213"/>
        <end position="222"/>
    </location>
</feature>
<accession>U6LCB5</accession>
<dbReference type="Proteomes" id="UP000030750">
    <property type="component" value="Unassembled WGS sequence"/>
</dbReference>
<feature type="compositionally biased region" description="Basic residues" evidence="1">
    <location>
        <begin position="394"/>
        <end position="404"/>
    </location>
</feature>
<dbReference type="OrthoDB" id="345877at2759"/>
<dbReference type="VEuPathDB" id="ToxoDB:EBH_0064760"/>
<protein>
    <submittedName>
        <fullName evidence="2">Uncharacterized protein</fullName>
    </submittedName>
</protein>
<reference evidence="2" key="1">
    <citation type="submission" date="2013-10" db="EMBL/GenBank/DDBJ databases">
        <title>Genomic analysis of the causative agents of coccidiosis in chickens.</title>
        <authorList>
            <person name="Reid A.J."/>
            <person name="Blake D."/>
            <person name="Billington K."/>
            <person name="Browne H."/>
            <person name="Dunn M."/>
            <person name="Hung S."/>
            <person name="Kawahara F."/>
            <person name="Miranda-Saavedra D."/>
            <person name="Mourier T."/>
            <person name="Nagra H."/>
            <person name="Otto T.D."/>
            <person name="Rawlings N."/>
            <person name="Sanchez A."/>
            <person name="Sanders M."/>
            <person name="Subramaniam C."/>
            <person name="Tay Y."/>
            <person name="Dear P."/>
            <person name="Doerig C."/>
            <person name="Gruber A."/>
            <person name="Parkinson J."/>
            <person name="Shirley M."/>
            <person name="Wan K.L."/>
            <person name="Berriman M."/>
            <person name="Tomley F."/>
            <person name="Pain A."/>
        </authorList>
    </citation>
    <scope>NUCLEOTIDE SEQUENCE [LARGE SCALE GENOMIC DNA]</scope>
    <source>
        <strain evidence="2">Houghton</strain>
    </source>
</reference>
<keyword evidence="3" id="KW-1185">Reference proteome</keyword>
<name>U6LCB5_9EIME</name>
<feature type="region of interest" description="Disordered" evidence="1">
    <location>
        <begin position="394"/>
        <end position="427"/>
    </location>
</feature>
<dbReference type="AlphaFoldDB" id="U6LCB5"/>
<sequence length="698" mass="76616">MTSKSQLEPSLPFTNNGHEVLIDDSLRRVPLSEQGPSGLAGALKAAFITEPQALAAATELSSNNDSACEEGMGNIFPQAGGEEILETCRSCPDAIMFRSQATKSVEAPACPTDGMQQAKKKLSSDAYENTFWRTSSGVLHSYKTLLAAWGYPISYTSPPECEQAVKRLRHLTSPTGKRLSQLQSRNKHSFPERPGLFQAIKSRKTTAKSFGEGNREDNHSEGKGNQFCKSKGHACCGRIDPDGHEVAHKDSPVVLEVWRSCRKIRENDWLKLSALAKKGSPSTVNSRRRLPTLREFIEGRRHLKEVATEAAGGTSKQIAHCNVSSACVTGASASLVSQHENSEGSSSSSNPVNTAVAPLQASAKLEKLLAEADEAFWASRKLMHMAGWTIHRAPRSPSSRRARKSLVGALPWTSEGSAGRSGAAGRSTITPDVLRQQLQMLVAKNAAGRADITTAEESQAILRSRSGRLRSQGAQSAQPLTFVESTNLAVPRGFKAMGKALDRIREALRARNQARETAKRNLNALLQTRVLRRFFDAGTQLRLMQHIRKSHQYQKQLVINALRAAESCKQADFADFVEAWYSDLLATAADGLGERTEEPNGGGSESRPAHLERLLEIMRTDLQHGLQYKCLIDYVCGLKESDLKELMARVLIKSSLVFENPLEELQTLLLCLRDTFGRIPLPIQREIVRSLLVVPRPE</sequence>
<organism evidence="2 3">
    <name type="scientific">Eimeria brunetti</name>
    <dbReference type="NCBI Taxonomy" id="51314"/>
    <lineage>
        <taxon>Eukaryota</taxon>
        <taxon>Sar</taxon>
        <taxon>Alveolata</taxon>
        <taxon>Apicomplexa</taxon>
        <taxon>Conoidasida</taxon>
        <taxon>Coccidia</taxon>
        <taxon>Eucoccidiorida</taxon>
        <taxon>Eimeriorina</taxon>
        <taxon>Eimeriidae</taxon>
        <taxon>Eimeria</taxon>
    </lineage>
</organism>
<evidence type="ECO:0000313" key="2">
    <source>
        <dbReference type="EMBL" id="CDJ46194.1"/>
    </source>
</evidence>
<gene>
    <name evidence="2" type="ORF">EBH_0064760</name>
</gene>
<feature type="region of interest" description="Disordered" evidence="1">
    <location>
        <begin position="202"/>
        <end position="224"/>
    </location>
</feature>
<feature type="compositionally biased region" description="Low complexity" evidence="1">
    <location>
        <begin position="416"/>
        <end position="427"/>
    </location>
</feature>
<evidence type="ECO:0000313" key="3">
    <source>
        <dbReference type="Proteomes" id="UP000030750"/>
    </source>
</evidence>